<gene>
    <name evidence="1" type="ORF">MNEG_8025</name>
</gene>
<accession>A0A0D2MGV9</accession>
<dbReference type="InterPro" id="IPR036412">
    <property type="entry name" value="HAD-like_sf"/>
</dbReference>
<dbReference type="InterPro" id="IPR006439">
    <property type="entry name" value="HAD-SF_hydro_IA"/>
</dbReference>
<dbReference type="Pfam" id="PF00702">
    <property type="entry name" value="Hydrolase"/>
    <property type="match status" value="1"/>
</dbReference>
<dbReference type="InterPro" id="IPR023214">
    <property type="entry name" value="HAD_sf"/>
</dbReference>
<dbReference type="EMBL" id="KK101699">
    <property type="protein sequence ID" value="KIY99936.1"/>
    <property type="molecule type" value="Genomic_DNA"/>
</dbReference>
<evidence type="ECO:0000313" key="2">
    <source>
        <dbReference type="Proteomes" id="UP000054498"/>
    </source>
</evidence>
<dbReference type="NCBIfam" id="TIGR01509">
    <property type="entry name" value="HAD-SF-IA-v3"/>
    <property type="match status" value="1"/>
</dbReference>
<evidence type="ECO:0008006" key="3">
    <source>
        <dbReference type="Google" id="ProtNLM"/>
    </source>
</evidence>
<dbReference type="RefSeq" id="XP_013898956.1">
    <property type="nucleotide sequence ID" value="XM_014043502.1"/>
</dbReference>
<evidence type="ECO:0000313" key="1">
    <source>
        <dbReference type="EMBL" id="KIY99936.1"/>
    </source>
</evidence>
<sequence length="195" mass="20016">MGEARFLGGVAEKYGVQAFDVSEAKRLFLEIYVETYCQGPNAGDIAFQGAVALVRALRAAGLATAVASSAARVKIDANLGAAGFTPEDFGCVVSGTEFERNKPFPDVFLAAARGLGLAPAECVVLEDAPAGVRAARAAGMRVIGVTTTLSRAEMDAEAPDAVFEEVGRISVADITGLVERGAQPVTAQQLGVPGA</sequence>
<name>A0A0D2MGV9_9CHLO</name>
<dbReference type="CDD" id="cd07505">
    <property type="entry name" value="HAD_BPGM-like"/>
    <property type="match status" value="1"/>
</dbReference>
<dbReference type="STRING" id="145388.A0A0D2MGV9"/>
<keyword evidence="2" id="KW-1185">Reference proteome</keyword>
<dbReference type="GO" id="GO:0050308">
    <property type="term" value="F:sugar-phosphatase activity"/>
    <property type="evidence" value="ECO:0007669"/>
    <property type="project" value="TreeGrafter"/>
</dbReference>
<reference evidence="1 2" key="1">
    <citation type="journal article" date="2013" name="BMC Genomics">
        <title>Reconstruction of the lipid metabolism for the microalga Monoraphidium neglectum from its genome sequence reveals characteristics suitable for biofuel production.</title>
        <authorList>
            <person name="Bogen C."/>
            <person name="Al-Dilaimi A."/>
            <person name="Albersmeier A."/>
            <person name="Wichmann J."/>
            <person name="Grundmann M."/>
            <person name="Rupp O."/>
            <person name="Lauersen K.J."/>
            <person name="Blifernez-Klassen O."/>
            <person name="Kalinowski J."/>
            <person name="Goesmann A."/>
            <person name="Mussgnug J.H."/>
            <person name="Kruse O."/>
        </authorList>
    </citation>
    <scope>NUCLEOTIDE SEQUENCE [LARGE SCALE GENOMIC DNA]</scope>
    <source>
        <strain evidence="1 2">SAG 48.87</strain>
    </source>
</reference>
<dbReference type="Proteomes" id="UP000054498">
    <property type="component" value="Unassembled WGS sequence"/>
</dbReference>
<dbReference type="OrthoDB" id="538260at2759"/>
<protein>
    <recommendedName>
        <fullName evidence="3">Beta-phosphoglucomutase</fullName>
    </recommendedName>
</protein>
<organism evidence="1 2">
    <name type="scientific">Monoraphidium neglectum</name>
    <dbReference type="NCBI Taxonomy" id="145388"/>
    <lineage>
        <taxon>Eukaryota</taxon>
        <taxon>Viridiplantae</taxon>
        <taxon>Chlorophyta</taxon>
        <taxon>core chlorophytes</taxon>
        <taxon>Chlorophyceae</taxon>
        <taxon>CS clade</taxon>
        <taxon>Sphaeropleales</taxon>
        <taxon>Selenastraceae</taxon>
        <taxon>Monoraphidium</taxon>
    </lineage>
</organism>
<dbReference type="PANTHER" id="PTHR43481:SF4">
    <property type="entry name" value="GLYCEROL-1-PHOSPHATE PHOSPHOHYDROLASE 1-RELATED"/>
    <property type="match status" value="1"/>
</dbReference>
<dbReference type="AlphaFoldDB" id="A0A0D2MGV9"/>
<dbReference type="SUPFAM" id="SSF56784">
    <property type="entry name" value="HAD-like"/>
    <property type="match status" value="1"/>
</dbReference>
<proteinExistence type="predicted"/>
<dbReference type="PRINTS" id="PR00413">
    <property type="entry name" value="HADHALOGNASE"/>
</dbReference>
<dbReference type="GeneID" id="25740901"/>
<dbReference type="InterPro" id="IPR051806">
    <property type="entry name" value="HAD-like_SPP"/>
</dbReference>
<dbReference type="Gene3D" id="3.40.50.1000">
    <property type="entry name" value="HAD superfamily/HAD-like"/>
    <property type="match status" value="1"/>
</dbReference>
<dbReference type="PANTHER" id="PTHR43481">
    <property type="entry name" value="FRUCTOSE-1-PHOSPHATE PHOSPHATASE"/>
    <property type="match status" value="1"/>
</dbReference>
<dbReference type="KEGG" id="mng:MNEG_8025"/>